<dbReference type="Gene3D" id="1.20.1250.10">
    <property type="match status" value="1"/>
</dbReference>
<comment type="caution">
    <text evidence="4">The sequence shown here is derived from an EMBL/GenBank/DDBJ whole genome shotgun (WGS) entry which is preliminary data.</text>
</comment>
<dbReference type="PANTHER" id="PTHR10058">
    <property type="entry name" value="MACROPHAGE COLONY STIMULATING FACTOR"/>
    <property type="match status" value="1"/>
</dbReference>
<organism evidence="4 5">
    <name type="scientific">Willisornis vidua</name>
    <name type="common">Xingu scale-backed antbird</name>
    <dbReference type="NCBI Taxonomy" id="1566151"/>
    <lineage>
        <taxon>Eukaryota</taxon>
        <taxon>Metazoa</taxon>
        <taxon>Chordata</taxon>
        <taxon>Craniata</taxon>
        <taxon>Vertebrata</taxon>
        <taxon>Euteleostomi</taxon>
        <taxon>Archelosauria</taxon>
        <taxon>Archosauria</taxon>
        <taxon>Dinosauria</taxon>
        <taxon>Saurischia</taxon>
        <taxon>Theropoda</taxon>
        <taxon>Coelurosauria</taxon>
        <taxon>Aves</taxon>
        <taxon>Neognathae</taxon>
        <taxon>Neoaves</taxon>
        <taxon>Telluraves</taxon>
        <taxon>Australaves</taxon>
        <taxon>Passeriformes</taxon>
        <taxon>Thamnophilidae</taxon>
        <taxon>Willisornis</taxon>
    </lineage>
</organism>
<dbReference type="EMBL" id="WHWB01031797">
    <property type="protein sequence ID" value="KAJ7427880.1"/>
    <property type="molecule type" value="Genomic_DNA"/>
</dbReference>
<dbReference type="SUPFAM" id="SSF47266">
    <property type="entry name" value="4-helical cytokines"/>
    <property type="match status" value="1"/>
</dbReference>
<feature type="region of interest" description="Disordered" evidence="1">
    <location>
        <begin position="181"/>
        <end position="418"/>
    </location>
</feature>
<evidence type="ECO:0000256" key="3">
    <source>
        <dbReference type="SAM" id="SignalP"/>
    </source>
</evidence>
<proteinExistence type="predicted"/>
<dbReference type="PANTHER" id="PTHR10058:SF0">
    <property type="entry name" value="MACROPHAGE COLONY-STIMULATING FACTOR 1"/>
    <property type="match status" value="1"/>
</dbReference>
<feature type="signal peptide" evidence="3">
    <location>
        <begin position="1"/>
        <end position="32"/>
    </location>
</feature>
<feature type="chain" id="PRO_5045160844" evidence="3">
    <location>
        <begin position="33"/>
        <end position="482"/>
    </location>
</feature>
<feature type="compositionally biased region" description="Acidic residues" evidence="1">
    <location>
        <begin position="302"/>
        <end position="312"/>
    </location>
</feature>
<dbReference type="Proteomes" id="UP001145742">
    <property type="component" value="Unassembled WGS sequence"/>
</dbReference>
<dbReference type="InterPro" id="IPR009079">
    <property type="entry name" value="4_helix_cytokine-like_core"/>
</dbReference>
<evidence type="ECO:0000313" key="4">
    <source>
        <dbReference type="EMBL" id="KAJ7427880.1"/>
    </source>
</evidence>
<gene>
    <name evidence="4" type="primary">CSF1</name>
    <name evidence="4" type="ORF">WISP_03191</name>
</gene>
<dbReference type="InterPro" id="IPR008001">
    <property type="entry name" value="MCSF-1"/>
</dbReference>
<keyword evidence="2" id="KW-0812">Transmembrane</keyword>
<sequence length="482" mass="52094">MPRLGAKVCLLRCTLLSSLLLLLVCSIHETEQNSYCQQIITERHLAELQELADTQMQHPGRVSFKFIDKMQLNDSICYVKAAFPLLGKILERTEFKENSSNARKMQMVRRMYNSIDENVDPCIREEDDEERMLSQMCFKEFTTSPYEMLVLVKDFFQDINQLLQNRETFEKDCSQVYHRSCPGPRDAESPPGVGTDPDCNCLSPALPPATQPSLSAATRSGGDVAPVSTRVPLSPLRATLADLETPPQPPSVTDGGSGTDELLGAGGGDPASVPLPGMRQIPQDAADSAEAPQDAAGMLSLAEEDGPGDGELGEWGTSHPPQDHPGGLRSTPAAQPGSGSRAAIRPAPASEPVPQLRFSRMAPELREGPGAGARARGWGLSRMRGPEDGAGAGPSFDSGFVPGTEQRRKEPPAREGPPEPLVFVVVPGVVAVLLAVGGLLLYKYKGRVLERPLEDGDCDPEEPERRALQGVRECPELETQDL</sequence>
<reference evidence="4" key="1">
    <citation type="submission" date="2019-10" db="EMBL/GenBank/DDBJ databases">
        <authorList>
            <person name="Soares A.E.R."/>
            <person name="Aleixo A."/>
            <person name="Schneider P."/>
            <person name="Miyaki C.Y."/>
            <person name="Schneider M.P."/>
            <person name="Mello C."/>
            <person name="Vasconcelos A.T.R."/>
        </authorList>
    </citation>
    <scope>NUCLEOTIDE SEQUENCE</scope>
    <source>
        <tissue evidence="4">Muscle</tissue>
    </source>
</reference>
<keyword evidence="3" id="KW-0732">Signal</keyword>
<evidence type="ECO:0000256" key="1">
    <source>
        <dbReference type="SAM" id="MobiDB-lite"/>
    </source>
</evidence>
<evidence type="ECO:0000256" key="2">
    <source>
        <dbReference type="SAM" id="Phobius"/>
    </source>
</evidence>
<keyword evidence="2" id="KW-0472">Membrane</keyword>
<feature type="compositionally biased region" description="Low complexity" evidence="1">
    <location>
        <begin position="282"/>
        <end position="296"/>
    </location>
</feature>
<evidence type="ECO:0000313" key="5">
    <source>
        <dbReference type="Proteomes" id="UP001145742"/>
    </source>
</evidence>
<accession>A0ABQ9DTQ5</accession>
<keyword evidence="5" id="KW-1185">Reference proteome</keyword>
<dbReference type="Pfam" id="PF05337">
    <property type="entry name" value="CSF-1"/>
    <property type="match status" value="1"/>
</dbReference>
<keyword evidence="2" id="KW-1133">Transmembrane helix</keyword>
<protein>
    <submittedName>
        <fullName evidence="4">Colony stimulating factor 1</fullName>
    </submittedName>
</protein>
<feature type="region of interest" description="Disordered" evidence="1">
    <location>
        <begin position="452"/>
        <end position="482"/>
    </location>
</feature>
<feature type="transmembrane region" description="Helical" evidence="2">
    <location>
        <begin position="421"/>
        <end position="442"/>
    </location>
</feature>
<feature type="compositionally biased region" description="Basic and acidic residues" evidence="1">
    <location>
        <begin position="405"/>
        <end position="417"/>
    </location>
</feature>
<name>A0ABQ9DTQ5_9PASS</name>